<dbReference type="Pfam" id="PF02883">
    <property type="entry name" value="Alpha_adaptinC2"/>
    <property type="match status" value="1"/>
</dbReference>
<evidence type="ECO:0000313" key="13">
    <source>
        <dbReference type="EMBL" id="KAG9326230.1"/>
    </source>
</evidence>
<dbReference type="AlphaFoldDB" id="A0A9P8D1Z4"/>
<dbReference type="FunFam" id="1.25.10.10:FF:000030">
    <property type="entry name" value="AP-1 complex subunit gamma"/>
    <property type="match status" value="1"/>
</dbReference>
<dbReference type="GO" id="GO:0006886">
    <property type="term" value="P:intracellular protein transport"/>
    <property type="evidence" value="ECO:0007669"/>
    <property type="project" value="UniProtKB-UniRule"/>
</dbReference>
<evidence type="ECO:0000256" key="1">
    <source>
        <dbReference type="ARBA" id="ARBA00004156"/>
    </source>
</evidence>
<comment type="caution">
    <text evidence="13">The sequence shown here is derived from an EMBL/GenBank/DDBJ whole genome shotgun (WGS) entry which is preliminary data.</text>
</comment>
<evidence type="ECO:0000313" key="14">
    <source>
        <dbReference type="Proteomes" id="UP000717515"/>
    </source>
</evidence>
<name>A0A9P8D1Z4_MORAP</name>
<evidence type="ECO:0000256" key="9">
    <source>
        <dbReference type="ARBA" id="ARBA00062546"/>
    </source>
</evidence>
<evidence type="ECO:0000256" key="6">
    <source>
        <dbReference type="ARBA" id="ARBA00023034"/>
    </source>
</evidence>
<dbReference type="PIRSF" id="PIRSF037094">
    <property type="entry name" value="AP1_complex_gamma"/>
    <property type="match status" value="1"/>
</dbReference>
<keyword evidence="7 10" id="KW-0472">Membrane</keyword>
<gene>
    <name evidence="13" type="ORF">KVV02_000945</name>
</gene>
<evidence type="ECO:0000256" key="4">
    <source>
        <dbReference type="ARBA" id="ARBA00022448"/>
    </source>
</evidence>
<feature type="region of interest" description="Disordered" evidence="11">
    <location>
        <begin position="788"/>
        <end position="807"/>
    </location>
</feature>
<dbReference type="PANTHER" id="PTHR22780">
    <property type="entry name" value="ADAPTIN, ALPHA/GAMMA/EPSILON"/>
    <property type="match status" value="1"/>
</dbReference>
<evidence type="ECO:0000259" key="12">
    <source>
        <dbReference type="PROSITE" id="PS50180"/>
    </source>
</evidence>
<protein>
    <recommendedName>
        <fullName evidence="10">AP-1 complex subunit gamma</fullName>
    </recommendedName>
</protein>
<evidence type="ECO:0000256" key="2">
    <source>
        <dbReference type="ARBA" id="ARBA00004555"/>
    </source>
</evidence>
<dbReference type="PROSITE" id="PS50180">
    <property type="entry name" value="GAE"/>
    <property type="match status" value="1"/>
</dbReference>
<feature type="compositionally biased region" description="Polar residues" evidence="11">
    <location>
        <begin position="660"/>
        <end position="676"/>
    </location>
</feature>
<dbReference type="InterPro" id="IPR050840">
    <property type="entry name" value="Adaptor_Complx_Large_Subunit"/>
</dbReference>
<feature type="region of interest" description="Disordered" evidence="11">
    <location>
        <begin position="24"/>
        <end position="43"/>
    </location>
</feature>
<evidence type="ECO:0000256" key="8">
    <source>
        <dbReference type="ARBA" id="ARBA00023329"/>
    </source>
</evidence>
<dbReference type="InterPro" id="IPR016024">
    <property type="entry name" value="ARM-type_fold"/>
</dbReference>
<evidence type="ECO:0000256" key="10">
    <source>
        <dbReference type="PIRNR" id="PIRNR037094"/>
    </source>
</evidence>
<feature type="region of interest" description="Disordered" evidence="11">
    <location>
        <begin position="659"/>
        <end position="679"/>
    </location>
</feature>
<dbReference type="GO" id="GO:0016482">
    <property type="term" value="P:cytosolic transport"/>
    <property type="evidence" value="ECO:0007669"/>
    <property type="project" value="UniProtKB-ARBA"/>
</dbReference>
<keyword evidence="5 10" id="KW-0653">Protein transport</keyword>
<evidence type="ECO:0000256" key="11">
    <source>
        <dbReference type="SAM" id="MobiDB-lite"/>
    </source>
</evidence>
<accession>A0A9P8D1Z4</accession>
<comment type="subcellular location">
    <subcellularLocation>
        <location evidence="1">Cytoplasmic vesicle membrane</location>
    </subcellularLocation>
    <subcellularLocation>
        <location evidence="2">Golgi apparatus</location>
    </subcellularLocation>
</comment>
<dbReference type="Gene3D" id="2.60.40.1230">
    <property type="match status" value="1"/>
</dbReference>
<dbReference type="Gene3D" id="1.25.10.10">
    <property type="entry name" value="Leucine-rich Repeat Variant"/>
    <property type="match status" value="1"/>
</dbReference>
<dbReference type="GO" id="GO:0030121">
    <property type="term" value="C:AP-1 adaptor complex"/>
    <property type="evidence" value="ECO:0007669"/>
    <property type="project" value="InterPro"/>
</dbReference>
<feature type="compositionally biased region" description="Low complexity" evidence="11">
    <location>
        <begin position="788"/>
        <end position="804"/>
    </location>
</feature>
<dbReference type="GO" id="GO:0016192">
    <property type="term" value="P:vesicle-mediated transport"/>
    <property type="evidence" value="ECO:0007669"/>
    <property type="project" value="InterPro"/>
</dbReference>
<dbReference type="InterPro" id="IPR002553">
    <property type="entry name" value="Clathrin/coatomer_adapt-like_N"/>
</dbReference>
<dbReference type="GO" id="GO:0005829">
    <property type="term" value="C:cytosol"/>
    <property type="evidence" value="ECO:0007669"/>
    <property type="project" value="GOC"/>
</dbReference>
<dbReference type="Proteomes" id="UP000717515">
    <property type="component" value="Unassembled WGS sequence"/>
</dbReference>
<dbReference type="InterPro" id="IPR017107">
    <property type="entry name" value="AP1_complex_gsu"/>
</dbReference>
<dbReference type="SMART" id="SM00809">
    <property type="entry name" value="Alpha_adaptinC2"/>
    <property type="match status" value="1"/>
</dbReference>
<proteinExistence type="inferred from homology"/>
<keyword evidence="6 10" id="KW-0333">Golgi apparatus</keyword>
<evidence type="ECO:0000256" key="5">
    <source>
        <dbReference type="ARBA" id="ARBA00022927"/>
    </source>
</evidence>
<comment type="subunit">
    <text evidence="9">Adaptor protein complex 1 (AP-1) is a heterotetramer composed of two large adaptins (gamma-type subunit APL4 and beta-type subunit APL2), a medium adaptin (mu-type subunit APM1) and a small adaptin (sigma-type subunit APS1). AP-1 interacts with clathrin.</text>
</comment>
<dbReference type="InterPro" id="IPR013041">
    <property type="entry name" value="Clathrin_app_Ig-like_sf"/>
</dbReference>
<evidence type="ECO:0000256" key="3">
    <source>
        <dbReference type="ARBA" id="ARBA00006613"/>
    </source>
</evidence>
<keyword evidence="8 10" id="KW-0968">Cytoplasmic vesicle</keyword>
<dbReference type="InterPro" id="IPR008152">
    <property type="entry name" value="Clathrin_a/b/g-adaptin_app_Ig"/>
</dbReference>
<dbReference type="SUPFAM" id="SSF49348">
    <property type="entry name" value="Clathrin adaptor appendage domain"/>
    <property type="match status" value="1"/>
</dbReference>
<dbReference type="SUPFAM" id="SSF48371">
    <property type="entry name" value="ARM repeat"/>
    <property type="match status" value="1"/>
</dbReference>
<dbReference type="EMBL" id="JAIFTL010000023">
    <property type="protein sequence ID" value="KAG9326230.1"/>
    <property type="molecule type" value="Genomic_DNA"/>
</dbReference>
<organism evidence="13 14">
    <name type="scientific">Mortierella alpina</name>
    <name type="common">Oleaginous fungus</name>
    <name type="synonym">Mortierella renispora</name>
    <dbReference type="NCBI Taxonomy" id="64518"/>
    <lineage>
        <taxon>Eukaryota</taxon>
        <taxon>Fungi</taxon>
        <taxon>Fungi incertae sedis</taxon>
        <taxon>Mucoromycota</taxon>
        <taxon>Mortierellomycotina</taxon>
        <taxon>Mortierellomycetes</taxon>
        <taxon>Mortierellales</taxon>
        <taxon>Mortierellaceae</taxon>
        <taxon>Mortierella</taxon>
    </lineage>
</organism>
<comment type="similarity">
    <text evidence="3 10">Belongs to the adaptor complexes large subunit family.</text>
</comment>
<dbReference type="Pfam" id="PF01602">
    <property type="entry name" value="Adaptin_N"/>
    <property type="match status" value="1"/>
</dbReference>
<feature type="domain" description="GAE" evidence="12">
    <location>
        <begin position="802"/>
        <end position="919"/>
    </location>
</feature>
<evidence type="ECO:0000256" key="7">
    <source>
        <dbReference type="ARBA" id="ARBA00023136"/>
    </source>
</evidence>
<sequence length="923" mass="99894">MCHVINFFLSRFVTRPALVHSRPSSAARPALHSTSPPAPTAAASPSLVLNGTLSIGTMVFYRLKDLIKAIRACKTHADERAVIQKESAFIRTSFKEENTELRHSNISKLLYIHMLGYPAHFGQIECLKLAASPMFSDKRLGYLGTMLLLDENQEVLTLLTNSLKNDLNHANMYIVGLALCTLGNIASAEMSRDLCSEVEKLLGSSNMYIRKKAALCAIRIIRKVPDLQENFIQRASSLLNDRNHGVLLSGITLITEMCLSSQETLLVFRKAVPVLVRHLKNLVSAGFSAEHDVTGVTDPFLQIKILRLLRILGKDDVESSESMNDILAQVATNTESSKNVGNSILYETVLTIMETPSDNALRVLAINILGKFLSNRDNNIRYVALTTLNKSISLDVNAVQRHRNIILDCLRDADISIRRRALELSFSLINESNVRVLTRELLAFLEIADNEFKPSMTTKICLAAERFAPNKRWHIDTVLRVLKLAGNYVREEMLAAFIRLVTQTSEMQGYTVQKLYMALKEDISQESLTLAGVWVIGEYGDILVRGGSYEEEELAKEVSEFDVIDLLESILAGPFANQVLREYIITALMKLTSRFSSASSSERVKQMLAGFATSIEVEIQQRAVEYTNLFQYDEIRPAVLERMPVMQIKETIIAGERLSSPASGNAGTQSSSSAGPSDQDLLLDLMGIGTSGGATNAQISTGTPASSGNGPSNNIDLLADLFGGSSVSSPPAASNSSAAVVSDLFAGLGSSPAPSSPPTSNASNNILDLLGGGGMAAPLTSPAPAPAFARTASASSNGSQSPSQKTYPVYSKNGFSIVFTPQRDSANPNVVNILSTFHNDPSVSGGTVSGIQFHAAVTKTQQLQMRPATSSEIAGGETATQLLKVANPQKTPVRLRLKVVYTTANHGAVADLSEFAGFPEGAY</sequence>
<dbReference type="InterPro" id="IPR008153">
    <property type="entry name" value="GAE_dom"/>
</dbReference>
<dbReference type="InterPro" id="IPR011989">
    <property type="entry name" value="ARM-like"/>
</dbReference>
<reference evidence="13" key="1">
    <citation type="submission" date="2021-07" db="EMBL/GenBank/DDBJ databases">
        <title>Draft genome of Mortierella alpina, strain LL118, isolated from an aspen leaf litter sample.</title>
        <authorList>
            <person name="Yang S."/>
            <person name="Vinatzer B.A."/>
        </authorList>
    </citation>
    <scope>NUCLEOTIDE SEQUENCE</scope>
    <source>
        <strain evidence="13">LL118</strain>
    </source>
</reference>
<keyword evidence="4 10" id="KW-0813">Transport</keyword>